<feature type="compositionally biased region" description="Basic and acidic residues" evidence="1">
    <location>
        <begin position="1"/>
        <end position="10"/>
    </location>
</feature>
<dbReference type="Pfam" id="PF13676">
    <property type="entry name" value="TIR_2"/>
    <property type="match status" value="1"/>
</dbReference>
<dbReference type="SUPFAM" id="SSF52200">
    <property type="entry name" value="Toll/Interleukin receptor TIR domain"/>
    <property type="match status" value="1"/>
</dbReference>
<dbReference type="InterPro" id="IPR016187">
    <property type="entry name" value="CTDL_fold"/>
</dbReference>
<dbReference type="Proteomes" id="UP000292781">
    <property type="component" value="Unassembled WGS sequence"/>
</dbReference>
<comment type="caution">
    <text evidence="4">The sequence shown here is derived from an EMBL/GenBank/DDBJ whole genome shotgun (WGS) entry which is preliminary data.</text>
</comment>
<dbReference type="Pfam" id="PF03781">
    <property type="entry name" value="FGE-sulfatase"/>
    <property type="match status" value="1"/>
</dbReference>
<organism evidence="4 5">
    <name type="scientific">Siculibacillus lacustris</name>
    <dbReference type="NCBI Taxonomy" id="1549641"/>
    <lineage>
        <taxon>Bacteria</taxon>
        <taxon>Pseudomonadati</taxon>
        <taxon>Pseudomonadota</taxon>
        <taxon>Alphaproteobacteria</taxon>
        <taxon>Hyphomicrobiales</taxon>
        <taxon>Ancalomicrobiaceae</taxon>
        <taxon>Siculibacillus</taxon>
    </lineage>
</organism>
<dbReference type="InterPro" id="IPR005532">
    <property type="entry name" value="SUMF_dom"/>
</dbReference>
<dbReference type="Gene3D" id="3.40.50.10140">
    <property type="entry name" value="Toll/interleukin-1 receptor homology (TIR) domain"/>
    <property type="match status" value="1"/>
</dbReference>
<reference evidence="4 5" key="1">
    <citation type="submission" date="2019-02" db="EMBL/GenBank/DDBJ databases">
        <title>Siculibacillus lacustris gen. nov., sp. nov., a new rosette-forming bacterium isolated from a freshwater crater lake (Lake St. Ana, Romania).</title>
        <authorList>
            <person name="Felfoldi T."/>
            <person name="Marton Z."/>
            <person name="Szabo A."/>
            <person name="Mentes A."/>
            <person name="Boka K."/>
            <person name="Marialigeti K."/>
            <person name="Mathe I."/>
            <person name="Koncz M."/>
            <person name="Schumann P."/>
            <person name="Toth E."/>
        </authorList>
    </citation>
    <scope>NUCLEOTIDE SEQUENCE [LARGE SCALE GENOMIC DNA]</scope>
    <source>
        <strain evidence="4 5">SA-279</strain>
    </source>
</reference>
<dbReference type="InterPro" id="IPR051043">
    <property type="entry name" value="Sulfatase_Mod_Factor_Kinase"/>
</dbReference>
<dbReference type="GO" id="GO:0120147">
    <property type="term" value="F:formylglycine-generating oxidase activity"/>
    <property type="evidence" value="ECO:0007669"/>
    <property type="project" value="TreeGrafter"/>
</dbReference>
<proteinExistence type="predicted"/>
<dbReference type="InterPro" id="IPR035897">
    <property type="entry name" value="Toll_tir_struct_dom_sf"/>
</dbReference>
<dbReference type="InterPro" id="IPR000157">
    <property type="entry name" value="TIR_dom"/>
</dbReference>
<dbReference type="SMART" id="SM00255">
    <property type="entry name" value="TIR"/>
    <property type="match status" value="1"/>
</dbReference>
<dbReference type="GO" id="GO:0007165">
    <property type="term" value="P:signal transduction"/>
    <property type="evidence" value="ECO:0007669"/>
    <property type="project" value="InterPro"/>
</dbReference>
<evidence type="ECO:0000256" key="1">
    <source>
        <dbReference type="SAM" id="MobiDB-lite"/>
    </source>
</evidence>
<dbReference type="EMBL" id="SJFN01000004">
    <property type="protein sequence ID" value="TBW40398.1"/>
    <property type="molecule type" value="Genomic_DNA"/>
</dbReference>
<evidence type="ECO:0000313" key="4">
    <source>
        <dbReference type="EMBL" id="TBW40398.1"/>
    </source>
</evidence>
<keyword evidence="2" id="KW-0812">Transmembrane</keyword>
<feature type="region of interest" description="Disordered" evidence="1">
    <location>
        <begin position="1"/>
        <end position="44"/>
    </location>
</feature>
<feature type="compositionally biased region" description="Basic and acidic residues" evidence="1">
    <location>
        <begin position="107"/>
        <end position="116"/>
    </location>
</feature>
<gene>
    <name evidence="4" type="ORF">EYW49_04230</name>
</gene>
<dbReference type="PANTHER" id="PTHR23150:SF35">
    <property type="entry name" value="BLL6746 PROTEIN"/>
    <property type="match status" value="1"/>
</dbReference>
<dbReference type="PANTHER" id="PTHR23150">
    <property type="entry name" value="SULFATASE MODIFYING FACTOR 1, 2"/>
    <property type="match status" value="1"/>
</dbReference>
<feature type="region of interest" description="Disordered" evidence="1">
    <location>
        <begin position="81"/>
        <end position="120"/>
    </location>
</feature>
<dbReference type="OrthoDB" id="9768004at2"/>
<feature type="domain" description="TIR" evidence="3">
    <location>
        <begin position="141"/>
        <end position="271"/>
    </location>
</feature>
<evidence type="ECO:0000313" key="5">
    <source>
        <dbReference type="Proteomes" id="UP000292781"/>
    </source>
</evidence>
<protein>
    <submittedName>
        <fullName evidence="4">TIR domain-containing protein</fullName>
    </submittedName>
</protein>
<evidence type="ECO:0000259" key="3">
    <source>
        <dbReference type="PROSITE" id="PS50104"/>
    </source>
</evidence>
<dbReference type="AlphaFoldDB" id="A0A4Q9VYA6"/>
<accession>A0A4Q9VYA6</accession>
<dbReference type="SUPFAM" id="SSF56436">
    <property type="entry name" value="C-type lectin-like"/>
    <property type="match status" value="1"/>
</dbReference>
<keyword evidence="5" id="KW-1185">Reference proteome</keyword>
<keyword evidence="2" id="KW-1133">Transmembrane helix</keyword>
<evidence type="ECO:0000256" key="2">
    <source>
        <dbReference type="SAM" id="Phobius"/>
    </source>
</evidence>
<dbReference type="InterPro" id="IPR042095">
    <property type="entry name" value="SUMF_sf"/>
</dbReference>
<name>A0A4Q9VYA6_9HYPH</name>
<keyword evidence="2" id="KW-0472">Membrane</keyword>
<dbReference type="Gene3D" id="3.90.1580.10">
    <property type="entry name" value="paralog of FGE (formylglycine-generating enzyme)"/>
    <property type="match status" value="1"/>
</dbReference>
<sequence>MTMRVREAHEASPISAATRTPPAHRRCRTEGATGISAHSSVERGYGCPVTPGRCSIARGSSRSCGVSVAEGLLPREAAITKRDRGGTRAGVEPGAPHTRRSSPARLTLRENTEHSRRPPFPIAMASSGIYRPVVVGGDVFPMHDVFISFSSKDIRLAEIIREKIETSGPRCWISSRDVAPGDNYQAAIVEAIRRARVMVLVFSSNANASHEISKELALASQNELTVIPARVEDVVPSDAFRFELATRQYIDLFRDWDAALDRLVKRVGDVIPSDGIDPRPSSRDRPRKRGRWTAAIIGAVGIGVAIAASVGWPALRERFAASAPSASVVPQPATVAPPLAAIAASPAVVAPPPTAPAVAPTADLVVPPPVRRIDSDPTPVEIMAAPSASEPGVVGRAFKECANCPEMVVIPAGLTMIGSPDGESGHEASEAPRTFVRIDRPLAVGRDAVTFAEWDACVADGACGNHLPGDMGWGRGSRPVIFVSWHDGQAYTGWLSRKTGAVYRLLSETEWEHAARACRDAECRDLPFGFGQTIRPDQANYDTRQSYGGGNKAQAMRRTVPTRAFRPNGFGLFDIVGNVATWVADCWNPTLAGLPPNGSPRTTGDCSGRVLRGGSWNDPPIALRSAARAWDVATTRQPHIGLRVARDLTP</sequence>
<dbReference type="PROSITE" id="PS50104">
    <property type="entry name" value="TIR"/>
    <property type="match status" value="1"/>
</dbReference>
<feature type="transmembrane region" description="Helical" evidence="2">
    <location>
        <begin position="292"/>
        <end position="315"/>
    </location>
</feature>